<feature type="region of interest" description="Disordered" evidence="1">
    <location>
        <begin position="60"/>
        <end position="91"/>
    </location>
</feature>
<dbReference type="InterPro" id="IPR002885">
    <property type="entry name" value="PPR_rpt"/>
</dbReference>
<dbReference type="InterPro" id="IPR011990">
    <property type="entry name" value="TPR-like_helical_dom_sf"/>
</dbReference>
<dbReference type="EMBL" id="KN832871">
    <property type="protein sequence ID" value="KIN06667.1"/>
    <property type="molecule type" value="Genomic_DNA"/>
</dbReference>
<evidence type="ECO:0008006" key="4">
    <source>
        <dbReference type="Google" id="ProtNLM"/>
    </source>
</evidence>
<dbReference type="PANTHER" id="PTHR47938">
    <property type="entry name" value="RESPIRATORY COMPLEX I CHAPERONE (CIA84), PUTATIVE (AFU_ORTHOLOGUE AFUA_2G06020)-RELATED"/>
    <property type="match status" value="1"/>
</dbReference>
<evidence type="ECO:0000256" key="1">
    <source>
        <dbReference type="SAM" id="MobiDB-lite"/>
    </source>
</evidence>
<keyword evidence="3" id="KW-1185">Reference proteome</keyword>
<gene>
    <name evidence="2" type="ORF">OIDMADRAFT_176707</name>
</gene>
<organism evidence="2 3">
    <name type="scientific">Oidiodendron maius (strain Zn)</name>
    <dbReference type="NCBI Taxonomy" id="913774"/>
    <lineage>
        <taxon>Eukaryota</taxon>
        <taxon>Fungi</taxon>
        <taxon>Dikarya</taxon>
        <taxon>Ascomycota</taxon>
        <taxon>Pezizomycotina</taxon>
        <taxon>Leotiomycetes</taxon>
        <taxon>Leotiomycetes incertae sedis</taxon>
        <taxon>Myxotrichaceae</taxon>
        <taxon>Oidiodendron</taxon>
    </lineage>
</organism>
<dbReference type="Gene3D" id="1.25.40.10">
    <property type="entry name" value="Tetratricopeptide repeat domain"/>
    <property type="match status" value="2"/>
</dbReference>
<dbReference type="HOGENOM" id="CLU_014728_0_0_1"/>
<protein>
    <recommendedName>
        <fullName evidence="4">Pentatricopeptide repeat domain-containing protein</fullName>
    </recommendedName>
</protein>
<proteinExistence type="predicted"/>
<dbReference type="AlphaFoldDB" id="A0A0C3HWS8"/>
<evidence type="ECO:0000313" key="3">
    <source>
        <dbReference type="Proteomes" id="UP000054321"/>
    </source>
</evidence>
<sequence length="803" mass="93030">MSLGTRIVKRGRFSAFAPLASTPREPLLFLYPTWARNYSSATIRPASILIPSVTPTYADSNFATETPNRGDKEAKRSAGKTRDVGTEGEQRHVKDPCHMVDQYHTVGTDEHTASLGADAKTSNVDDTSQSKFLIRRPLSMPEYERGPVPLVRKLYQNTEKIREFEAGQRARRQAFLSREREKRGSWDPDWRVILSTLSDNTPKAGKWLDESLEVIVPDEVVEKFYNGVDTNLWKLGERYDCEITLGDRDVEKEVHRNFFLSGSPWAIKSTTLDILRIAPDAKLRSTRKNSVLTNADSESTLLDDDVETHGHSFNIQRNRNWEIDVPVQILRADKIPQPAEWSQRSFLKYITHLTVMNMPNHMHRVLYPSGEVHRELVADILRKTFDDPNCKSSFSRDAFNQAMGYLLYSNSIENVRHLFAKMEATDIEPDVETFNIMLHQAAKVDNLHSFHFILHLMLRRGVFPNAKTWVVFMTATPNLRVKIHILSKMKENGLMQRVKTVRMVCRHLIPYEIDSSLESSQTHEEFVQHMDSRYGPLWLTGTGGNRILNSLAEKGLISRCWEFMRVMESRDIIPTVTSISTILNHCRYSINVKGAIEILKDLPTSIPLELDDMTYNILFELAWRYKGYNLARVVWRYACLHAHTTHIMRWRVVRSIMNTEIFPNRGANSYQRWKQQVGYFILGSTDPDRSSLPPFRRALKSGETAFKHTIPMRYKSKFATLRSLEAQFRKLNLAFGHWAPVRPLHEMLEEAFELDKTWKSLGASERTEELWKNSLTLRWKLKRGIPIKIQDKLKSRPVVRWWK</sequence>
<dbReference type="InParanoid" id="A0A0C3HWS8"/>
<dbReference type="Proteomes" id="UP000054321">
    <property type="component" value="Unassembled WGS sequence"/>
</dbReference>
<evidence type="ECO:0000313" key="2">
    <source>
        <dbReference type="EMBL" id="KIN06667.1"/>
    </source>
</evidence>
<feature type="compositionally biased region" description="Basic and acidic residues" evidence="1">
    <location>
        <begin position="68"/>
        <end position="91"/>
    </location>
</feature>
<dbReference type="GO" id="GO:0003729">
    <property type="term" value="F:mRNA binding"/>
    <property type="evidence" value="ECO:0007669"/>
    <property type="project" value="TreeGrafter"/>
</dbReference>
<name>A0A0C3HWS8_OIDMZ</name>
<dbReference type="Pfam" id="PF13812">
    <property type="entry name" value="PPR_3"/>
    <property type="match status" value="1"/>
</dbReference>
<accession>A0A0C3HWS8</accession>
<dbReference type="STRING" id="913774.A0A0C3HWS8"/>
<reference evidence="3" key="2">
    <citation type="submission" date="2015-01" db="EMBL/GenBank/DDBJ databases">
        <title>Evolutionary Origins and Diversification of the Mycorrhizal Mutualists.</title>
        <authorList>
            <consortium name="DOE Joint Genome Institute"/>
            <consortium name="Mycorrhizal Genomics Consortium"/>
            <person name="Kohler A."/>
            <person name="Kuo A."/>
            <person name="Nagy L.G."/>
            <person name="Floudas D."/>
            <person name="Copeland A."/>
            <person name="Barry K.W."/>
            <person name="Cichocki N."/>
            <person name="Veneault-Fourrey C."/>
            <person name="LaButti K."/>
            <person name="Lindquist E.A."/>
            <person name="Lipzen A."/>
            <person name="Lundell T."/>
            <person name="Morin E."/>
            <person name="Murat C."/>
            <person name="Riley R."/>
            <person name="Ohm R."/>
            <person name="Sun H."/>
            <person name="Tunlid A."/>
            <person name="Henrissat B."/>
            <person name="Grigoriev I.V."/>
            <person name="Hibbett D.S."/>
            <person name="Martin F."/>
        </authorList>
    </citation>
    <scope>NUCLEOTIDE SEQUENCE [LARGE SCALE GENOMIC DNA]</scope>
    <source>
        <strain evidence="3">Zn</strain>
    </source>
</reference>
<reference evidence="2 3" key="1">
    <citation type="submission" date="2014-04" db="EMBL/GenBank/DDBJ databases">
        <authorList>
            <consortium name="DOE Joint Genome Institute"/>
            <person name="Kuo A."/>
            <person name="Martino E."/>
            <person name="Perotto S."/>
            <person name="Kohler A."/>
            <person name="Nagy L.G."/>
            <person name="Floudas D."/>
            <person name="Copeland A."/>
            <person name="Barry K.W."/>
            <person name="Cichocki N."/>
            <person name="Veneault-Fourrey C."/>
            <person name="LaButti K."/>
            <person name="Lindquist E.A."/>
            <person name="Lipzen A."/>
            <person name="Lundell T."/>
            <person name="Morin E."/>
            <person name="Murat C."/>
            <person name="Sun H."/>
            <person name="Tunlid A."/>
            <person name="Henrissat B."/>
            <person name="Grigoriev I.V."/>
            <person name="Hibbett D.S."/>
            <person name="Martin F."/>
            <person name="Nordberg H.P."/>
            <person name="Cantor M.N."/>
            <person name="Hua S.X."/>
        </authorList>
    </citation>
    <scope>NUCLEOTIDE SEQUENCE [LARGE SCALE GENOMIC DNA]</scope>
    <source>
        <strain evidence="2 3">Zn</strain>
    </source>
</reference>
<dbReference type="OrthoDB" id="185373at2759"/>